<dbReference type="FunFam" id="3.90.1030.10:FF:000001">
    <property type="entry name" value="50S ribosomal protein L17"/>
    <property type="match status" value="1"/>
</dbReference>
<name>A0A933LQ35_UNCTE</name>
<sequence>MRHLKSGRKLGRDTDHRLALMSNLAIALFTHERIHTTEAKAKELRRVADKMVTFAKRGDLHSRRMVARVVRNKFALQNLFDNIAGRFIERNGGYTRIIKTLPRRGDGASMALIELVDNTIQIVEKKKKESAKG</sequence>
<dbReference type="InterPro" id="IPR000456">
    <property type="entry name" value="Ribosomal_bL17"/>
</dbReference>
<gene>
    <name evidence="4 6" type="primary">rplQ</name>
    <name evidence="6" type="ORF">HY730_04940</name>
</gene>
<dbReference type="SUPFAM" id="SSF64263">
    <property type="entry name" value="Prokaryotic ribosomal protein L17"/>
    <property type="match status" value="1"/>
</dbReference>
<dbReference type="EMBL" id="JACQWF010000226">
    <property type="protein sequence ID" value="MBI4595710.1"/>
    <property type="molecule type" value="Genomic_DNA"/>
</dbReference>
<dbReference type="HAMAP" id="MF_01368">
    <property type="entry name" value="Ribosomal_bL17"/>
    <property type="match status" value="1"/>
</dbReference>
<protein>
    <recommendedName>
        <fullName evidence="4">Large ribosomal subunit protein bL17</fullName>
    </recommendedName>
</protein>
<dbReference type="GO" id="GO:0022625">
    <property type="term" value="C:cytosolic large ribosomal subunit"/>
    <property type="evidence" value="ECO:0007669"/>
    <property type="project" value="TreeGrafter"/>
</dbReference>
<accession>A0A933LQ35</accession>
<dbReference type="Gene3D" id="3.90.1030.10">
    <property type="entry name" value="Ribosomal protein L17"/>
    <property type="match status" value="1"/>
</dbReference>
<comment type="caution">
    <text evidence="6">The sequence shown here is derived from an EMBL/GenBank/DDBJ whole genome shotgun (WGS) entry which is preliminary data.</text>
</comment>
<keyword evidence="3 4" id="KW-0687">Ribonucleoprotein</keyword>
<evidence type="ECO:0000256" key="1">
    <source>
        <dbReference type="ARBA" id="ARBA00008777"/>
    </source>
</evidence>
<evidence type="ECO:0000313" key="7">
    <source>
        <dbReference type="Proteomes" id="UP000772181"/>
    </source>
</evidence>
<evidence type="ECO:0000256" key="3">
    <source>
        <dbReference type="ARBA" id="ARBA00023274"/>
    </source>
</evidence>
<evidence type="ECO:0000256" key="2">
    <source>
        <dbReference type="ARBA" id="ARBA00022980"/>
    </source>
</evidence>
<reference evidence="6" key="1">
    <citation type="submission" date="2020-07" db="EMBL/GenBank/DDBJ databases">
        <title>Huge and variable diversity of episymbiotic CPR bacteria and DPANN archaea in groundwater ecosystems.</title>
        <authorList>
            <person name="He C.Y."/>
            <person name="Keren R."/>
            <person name="Whittaker M."/>
            <person name="Farag I.F."/>
            <person name="Doudna J."/>
            <person name="Cate J.H.D."/>
            <person name="Banfield J.F."/>
        </authorList>
    </citation>
    <scope>NUCLEOTIDE SEQUENCE</scope>
    <source>
        <strain evidence="6">NC_groundwater_1482_Ag_S-0.65um_47_24</strain>
    </source>
</reference>
<comment type="subunit">
    <text evidence="4">Part of the 50S ribosomal subunit. Contacts protein L32.</text>
</comment>
<dbReference type="Pfam" id="PF01196">
    <property type="entry name" value="Ribosomal_L17"/>
    <property type="match status" value="1"/>
</dbReference>
<keyword evidence="2 4" id="KW-0689">Ribosomal protein</keyword>
<dbReference type="PROSITE" id="PS01167">
    <property type="entry name" value="RIBOSOMAL_L17"/>
    <property type="match status" value="1"/>
</dbReference>
<organism evidence="6 7">
    <name type="scientific">Tectimicrobiota bacterium</name>
    <dbReference type="NCBI Taxonomy" id="2528274"/>
    <lineage>
        <taxon>Bacteria</taxon>
        <taxon>Pseudomonadati</taxon>
        <taxon>Nitrospinota/Tectimicrobiota group</taxon>
        <taxon>Candidatus Tectimicrobiota</taxon>
    </lineage>
</organism>
<evidence type="ECO:0000313" key="6">
    <source>
        <dbReference type="EMBL" id="MBI4595710.1"/>
    </source>
</evidence>
<proteinExistence type="inferred from homology"/>
<dbReference type="InterPro" id="IPR036373">
    <property type="entry name" value="Ribosomal_bL17_sf"/>
</dbReference>
<dbReference type="PANTHER" id="PTHR14413:SF16">
    <property type="entry name" value="LARGE RIBOSOMAL SUBUNIT PROTEIN BL17M"/>
    <property type="match status" value="1"/>
</dbReference>
<dbReference type="Proteomes" id="UP000772181">
    <property type="component" value="Unassembled WGS sequence"/>
</dbReference>
<evidence type="ECO:0000256" key="4">
    <source>
        <dbReference type="HAMAP-Rule" id="MF_01368"/>
    </source>
</evidence>
<dbReference type="GO" id="GO:0006412">
    <property type="term" value="P:translation"/>
    <property type="evidence" value="ECO:0007669"/>
    <property type="project" value="UniProtKB-UniRule"/>
</dbReference>
<dbReference type="PANTHER" id="PTHR14413">
    <property type="entry name" value="RIBOSOMAL PROTEIN L17"/>
    <property type="match status" value="1"/>
</dbReference>
<dbReference type="AlphaFoldDB" id="A0A933LQ35"/>
<evidence type="ECO:0000256" key="5">
    <source>
        <dbReference type="RuleBase" id="RU000660"/>
    </source>
</evidence>
<dbReference type="NCBIfam" id="TIGR00059">
    <property type="entry name" value="L17"/>
    <property type="match status" value="1"/>
</dbReference>
<dbReference type="InterPro" id="IPR047859">
    <property type="entry name" value="Ribosomal_bL17_CS"/>
</dbReference>
<dbReference type="GO" id="GO:0003735">
    <property type="term" value="F:structural constituent of ribosome"/>
    <property type="evidence" value="ECO:0007669"/>
    <property type="project" value="InterPro"/>
</dbReference>
<comment type="similarity">
    <text evidence="1 4 5">Belongs to the bacterial ribosomal protein bL17 family.</text>
</comment>